<gene>
    <name evidence="5" type="ORF">A3F84_14020</name>
</gene>
<evidence type="ECO:0000256" key="1">
    <source>
        <dbReference type="ARBA" id="ARBA00022729"/>
    </source>
</evidence>
<evidence type="ECO:0000256" key="3">
    <source>
        <dbReference type="SAM" id="Phobius"/>
    </source>
</evidence>
<evidence type="ECO:0000313" key="5">
    <source>
        <dbReference type="EMBL" id="OGG47088.1"/>
    </source>
</evidence>
<dbReference type="InterPro" id="IPR008965">
    <property type="entry name" value="CBM2/CBM3_carb-bd_dom_sf"/>
</dbReference>
<evidence type="ECO:0000256" key="2">
    <source>
        <dbReference type="SAM" id="MobiDB-lite"/>
    </source>
</evidence>
<dbReference type="PROSITE" id="PS50853">
    <property type="entry name" value="FN3"/>
    <property type="match status" value="7"/>
</dbReference>
<name>A0A1F6CD10_HANXR</name>
<dbReference type="Proteomes" id="UP000178606">
    <property type="component" value="Unassembled WGS sequence"/>
</dbReference>
<keyword evidence="3" id="KW-0812">Transmembrane</keyword>
<dbReference type="Gene3D" id="2.60.40.680">
    <property type="match status" value="3"/>
</dbReference>
<keyword evidence="3" id="KW-1133">Transmembrane helix</keyword>
<feature type="region of interest" description="Disordered" evidence="2">
    <location>
        <begin position="1018"/>
        <end position="1044"/>
    </location>
</feature>
<dbReference type="Gene3D" id="2.60.40.10">
    <property type="entry name" value="Immunoglobulins"/>
    <property type="match status" value="5"/>
</dbReference>
<dbReference type="InterPro" id="IPR002048">
    <property type="entry name" value="EF_hand_dom"/>
</dbReference>
<dbReference type="PANTHER" id="PTHR22953:SF153">
    <property type="entry name" value="PURPLE ACID PHOSPHATASE"/>
    <property type="match status" value="1"/>
</dbReference>
<feature type="domain" description="Fibronectin type-III" evidence="4">
    <location>
        <begin position="1156"/>
        <end position="1246"/>
    </location>
</feature>
<dbReference type="Pfam" id="PF16656">
    <property type="entry name" value="Pur_ac_phosph_N"/>
    <property type="match status" value="4"/>
</dbReference>
<feature type="domain" description="Fibronectin type-III" evidence="4">
    <location>
        <begin position="1060"/>
        <end position="1148"/>
    </location>
</feature>
<reference evidence="5 6" key="1">
    <citation type="journal article" date="2016" name="Nat. Commun.">
        <title>Thousands of microbial genomes shed light on interconnected biogeochemical processes in an aquifer system.</title>
        <authorList>
            <person name="Anantharaman K."/>
            <person name="Brown C.T."/>
            <person name="Hug L.A."/>
            <person name="Sharon I."/>
            <person name="Castelle C.J."/>
            <person name="Probst A.J."/>
            <person name="Thomas B.C."/>
            <person name="Singh A."/>
            <person name="Wilkins M.J."/>
            <person name="Karaoz U."/>
            <person name="Brodie E.L."/>
            <person name="Williams K.H."/>
            <person name="Hubbard S.S."/>
            <person name="Banfield J.F."/>
        </authorList>
    </citation>
    <scope>NUCLEOTIDE SEQUENCE [LARGE SCALE GENOMIC DNA]</scope>
    <source>
        <strain evidence="6">RIFCSPLOWO2_12_FULL_64_10</strain>
    </source>
</reference>
<dbReference type="InterPro" id="IPR039331">
    <property type="entry name" value="PAPs-like"/>
</dbReference>
<dbReference type="InterPro" id="IPR026444">
    <property type="entry name" value="Secre_tail"/>
</dbReference>
<dbReference type="GO" id="GO:0004553">
    <property type="term" value="F:hydrolase activity, hydrolyzing O-glycosyl compounds"/>
    <property type="evidence" value="ECO:0007669"/>
    <property type="project" value="InterPro"/>
</dbReference>
<dbReference type="Gene3D" id="1.10.1330.10">
    <property type="entry name" value="Dockerin domain"/>
    <property type="match status" value="1"/>
</dbReference>
<keyword evidence="3" id="KW-0472">Membrane</keyword>
<dbReference type="InterPro" id="IPR015914">
    <property type="entry name" value="PAPs_N"/>
</dbReference>
<dbReference type="SUPFAM" id="SSF49265">
    <property type="entry name" value="Fibronectin type III"/>
    <property type="match status" value="3"/>
</dbReference>
<feature type="domain" description="Fibronectin type-III" evidence="4">
    <location>
        <begin position="939"/>
        <end position="1033"/>
    </location>
</feature>
<feature type="domain" description="Fibronectin type-III" evidence="4">
    <location>
        <begin position="349"/>
        <end position="446"/>
    </location>
</feature>
<keyword evidence="1" id="KW-0732">Signal</keyword>
<dbReference type="PANTHER" id="PTHR22953">
    <property type="entry name" value="ACID PHOSPHATASE RELATED"/>
    <property type="match status" value="1"/>
</dbReference>
<dbReference type="InterPro" id="IPR008963">
    <property type="entry name" value="Purple_acid_Pase-like_N"/>
</dbReference>
<dbReference type="PROSITE" id="PS00018">
    <property type="entry name" value="EF_HAND_1"/>
    <property type="match status" value="2"/>
</dbReference>
<dbReference type="InterPro" id="IPR003961">
    <property type="entry name" value="FN3_dom"/>
</dbReference>
<organism evidence="5 6">
    <name type="scientific">Handelsmanbacteria sp. (strain RIFCSPLOWO2_12_FULL_64_10)</name>
    <dbReference type="NCBI Taxonomy" id="1817868"/>
    <lineage>
        <taxon>Bacteria</taxon>
        <taxon>Candidatus Handelsmaniibacteriota</taxon>
    </lineage>
</organism>
<protein>
    <recommendedName>
        <fullName evidence="4">Fibronectin type-III domain-containing protein</fullName>
    </recommendedName>
</protein>
<dbReference type="InterPro" id="IPR018247">
    <property type="entry name" value="EF_Hand_1_Ca_BS"/>
</dbReference>
<dbReference type="InterPro" id="IPR036439">
    <property type="entry name" value="Dockerin_dom_sf"/>
</dbReference>
<dbReference type="SUPFAM" id="SSF63446">
    <property type="entry name" value="Type I dockerin domain"/>
    <property type="match status" value="1"/>
</dbReference>
<dbReference type="CDD" id="cd08547">
    <property type="entry name" value="Type_II_cohesin"/>
    <property type="match status" value="1"/>
</dbReference>
<dbReference type="CDD" id="cd00051">
    <property type="entry name" value="EFh"/>
    <property type="match status" value="1"/>
</dbReference>
<dbReference type="SMART" id="SM00060">
    <property type="entry name" value="FN3"/>
    <property type="match status" value="11"/>
</dbReference>
<dbReference type="InterPro" id="IPR002105">
    <property type="entry name" value="Dockerin_1_rpt"/>
</dbReference>
<dbReference type="NCBIfam" id="TIGR04183">
    <property type="entry name" value="Por_Secre_tail"/>
    <property type="match status" value="1"/>
</dbReference>
<dbReference type="Pfam" id="PF13860">
    <property type="entry name" value="FlgD_ig"/>
    <property type="match status" value="1"/>
</dbReference>
<evidence type="ECO:0000259" key="4">
    <source>
        <dbReference type="PROSITE" id="PS50853"/>
    </source>
</evidence>
<dbReference type="CDD" id="cd00063">
    <property type="entry name" value="FN3"/>
    <property type="match status" value="7"/>
</dbReference>
<accession>A0A1F6CD10</accession>
<dbReference type="SUPFAM" id="SSF49384">
    <property type="entry name" value="Carbohydrate-binding domain"/>
    <property type="match status" value="3"/>
</dbReference>
<dbReference type="Gene3D" id="2.60.40.380">
    <property type="entry name" value="Purple acid phosphatase-like, N-terminal"/>
    <property type="match status" value="6"/>
</dbReference>
<feature type="domain" description="Fibronectin type-III" evidence="4">
    <location>
        <begin position="642"/>
        <end position="732"/>
    </location>
</feature>
<dbReference type="GO" id="GO:0030246">
    <property type="term" value="F:carbohydrate binding"/>
    <property type="evidence" value="ECO:0007669"/>
    <property type="project" value="InterPro"/>
</dbReference>
<dbReference type="Gene3D" id="2.60.40.4070">
    <property type="match status" value="1"/>
</dbReference>
<comment type="caution">
    <text evidence="5">The sequence shown here is derived from an EMBL/GenBank/DDBJ whole genome shotgun (WGS) entry which is preliminary data.</text>
</comment>
<dbReference type="EMBL" id="MFKF01000275">
    <property type="protein sequence ID" value="OGG47088.1"/>
    <property type="molecule type" value="Genomic_DNA"/>
</dbReference>
<dbReference type="GO" id="GO:0000272">
    <property type="term" value="P:polysaccharide catabolic process"/>
    <property type="evidence" value="ECO:0007669"/>
    <property type="project" value="InterPro"/>
</dbReference>
<dbReference type="SUPFAM" id="SSF49363">
    <property type="entry name" value="Purple acid phosphatase, N-terminal domain"/>
    <property type="match status" value="4"/>
</dbReference>
<dbReference type="InterPro" id="IPR025965">
    <property type="entry name" value="FlgD/Vpr_Ig-like"/>
</dbReference>
<feature type="transmembrane region" description="Helical" evidence="3">
    <location>
        <begin position="29"/>
        <end position="47"/>
    </location>
</feature>
<evidence type="ECO:0000313" key="6">
    <source>
        <dbReference type="Proteomes" id="UP000178606"/>
    </source>
</evidence>
<feature type="domain" description="Fibronectin type-III" evidence="4">
    <location>
        <begin position="834"/>
        <end position="926"/>
    </location>
</feature>
<dbReference type="GO" id="GO:0003993">
    <property type="term" value="F:acid phosphatase activity"/>
    <property type="evidence" value="ECO:0007669"/>
    <property type="project" value="InterPro"/>
</dbReference>
<dbReference type="Pfam" id="PF00404">
    <property type="entry name" value="Dockerin_1"/>
    <property type="match status" value="1"/>
</dbReference>
<dbReference type="InterPro" id="IPR013783">
    <property type="entry name" value="Ig-like_fold"/>
</dbReference>
<dbReference type="InterPro" id="IPR036116">
    <property type="entry name" value="FN3_sf"/>
</dbReference>
<dbReference type="GO" id="GO:0005509">
    <property type="term" value="F:calcium ion binding"/>
    <property type="evidence" value="ECO:0007669"/>
    <property type="project" value="InterPro"/>
</dbReference>
<proteinExistence type="predicted"/>
<sequence>MSTRSVTPYGLRTLLLCQRARSENRTIKLLFWGLLFICSALVCPVPATAGPNAAATFTADMDPAAGDQGQLARAARPGDEVKIEVYAKKIAGSNGATITVQFDLAQVQYVSFTPGGIPGFFALPASPKGNIVTVGGGLLGSTFSGDQFLGTVTFKALSTFKEAKFTITEIAINSSGGQDKFTPNIVLTATPPAAPTPTGRDRIFGDLDPSSGYQGLTAREVGVGGPVSEPIPIEVFARKVVNAIGATIKIQFDPKSVEYVRFEVGTLIPGIPLPRTEGNTVTVAVASLGAIPKSGDGLLGTFHFRALAGLTAADFQIVSVTFKTSRGDEVLEPALTLSVVGISANAPVIIQGPQFVGITDRSAIVQWQTDRAGDSEVEYALDDKFTSSTKAPKDTKQVTQHSVNLTGLTKGMRYFVRVYSSDAQNNRSRPRIGNFFTRAEVRTLPPVLVEGPIVVGVKDTEALIFWRTDEASVGRVRYGTDSTLAQASDSTELIAEHRVQLKGLRPGTRHVYQVESIGSSGGKGTSAVRDFRTAAGADATPPQILGRPIVLARFVDRADIGWQTDRSSTSILRYGRRDTTALTDSVRVAAFERNHRVSAVRLAPGTAYRFQVASADFSGNLVTSSIFEFETRISRDEQAPIITGPPIIFKRTDTQAQIVWGTNEPADSQVEYGTSADSLNSLVTDDAAVSQHSVALIGLKPATPYHFRVGSTDPSGNGPTKSNTLTFRTRALPDSSAPVVTGGPVSLAVTNSGALIRWLTDEPADRELVFGTSPDSLNQALSFADFDRQHNVPLTGLRPGVTYYYQARNRDSAGNLFQTPPFRFTTERVGDAAAPTMLQGPTVRDVTATTATVEWLTDEPSDSRVSYGLTTDYTENVQRGSAQKVHLVTITNLQADTEYHYAVGSADLAGNVMTTIPTGTLQISKDNTFRTLKADDKVPPVILEGPLVEFKDVVAVVTWKTDDLSTSKVTYGTRETFGKADEEVVEDNTLVQEHTLTITNLRPGTAYLFRVWSSDAAGNTGSSPDPTLRSKPAQGLALQPPGGDGSFVTSTTKDTQFPVILKGPTVSAATASSITVEWETDERSNSQIAAGRDSLGQAQVDENNVTKHRFVLTNLSPGVSYQFQIGSTDLVGNGAAKSKVGLAKTAAEFDLTAPVIVGTPAPSYKSDRAATLSWTTDETSNSVVEYGTSSTSLDRTVSLPDPTTQHAAVLTNLTASTKYFYRVSSTDPSANGPTRSAVLDFTTDAAPDLTSPTVTGTKVLFFTDRAATISWTTDETSNSAVKYGEDQTLALTAGSVDYTADHRVALTGLTPGNAYFFKVESIDRSGNKAGPTPTQALTFTTLTQPDTTPPAAPATLSAKVSGGTAVLTWAASPAADVAGYNVSRAEGQGSFAAVATLVSGLAFTDRGLKTDATYRYRVTAVDASGNEGASAEAQAAAAATSIPAPGFYVKQGNPIRPTLVIKNASADGGLTYTFQVSTKSDFSDVAASASGVKQGAGTGPNDPSGLTAWTLDRTLTDKATYYWRARASDGTFDGPFSEAQSFTVNASESARPGDVDGDGKVSLDDFFAYALAFNTTTSSPDFNPMADVDGNGRVDLEDFFTFALVFDFKYVIGPGSSKPAVAALPDEAVRLSFETRLASASKGDEVVARLRVRNIADLRGYGIGLTYDADAVEWVGVSPAEEALAQSGGVAPLFWSVQREGNRVYLGDYQKGGSGLAEGAVAEVRLRLRQDNPKGPVVSITDLLVQGSDRRTLAGVRLEDARLLLTPSDFALSHNYPNPFNPATTIRYAIPQAERVTLRVYNLLGQQVASLVDARQEAGFYAIQWDGKDAQGRRAASGVYFYRMQAGKFVRTEKMLLLK</sequence>
<feature type="domain" description="Fibronectin type-III" evidence="4">
    <location>
        <begin position="1349"/>
        <end position="1445"/>
    </location>
</feature>